<feature type="domain" description="Fibronectin type-III" evidence="1">
    <location>
        <begin position="48"/>
        <end position="140"/>
    </location>
</feature>
<proteinExistence type="predicted"/>
<dbReference type="Pfam" id="PF00041">
    <property type="entry name" value="fn3"/>
    <property type="match status" value="1"/>
</dbReference>
<dbReference type="CDD" id="cd00063">
    <property type="entry name" value="FN3"/>
    <property type="match status" value="1"/>
</dbReference>
<dbReference type="EMBL" id="UINC01131727">
    <property type="protein sequence ID" value="SVD13607.1"/>
    <property type="molecule type" value="Genomic_DNA"/>
</dbReference>
<organism evidence="2">
    <name type="scientific">marine metagenome</name>
    <dbReference type="NCBI Taxonomy" id="408172"/>
    <lineage>
        <taxon>unclassified sequences</taxon>
        <taxon>metagenomes</taxon>
        <taxon>ecological metagenomes</taxon>
    </lineage>
</organism>
<dbReference type="InterPro" id="IPR036116">
    <property type="entry name" value="FN3_sf"/>
</dbReference>
<name>A0A382SWJ8_9ZZZZ</name>
<dbReference type="PANTHER" id="PTHR47135">
    <property type="entry name" value="FIBRONECTIN TYPE III DOMAIN-CONTAINING PROTEIN 7"/>
    <property type="match status" value="1"/>
</dbReference>
<feature type="non-terminal residue" evidence="2">
    <location>
        <position position="1"/>
    </location>
</feature>
<gene>
    <name evidence="2" type="ORF">METZ01_LOCUS366461</name>
</gene>
<dbReference type="InterPro" id="IPR013783">
    <property type="entry name" value="Ig-like_fold"/>
</dbReference>
<dbReference type="PROSITE" id="PS50853">
    <property type="entry name" value="FN3"/>
    <property type="match status" value="1"/>
</dbReference>
<accession>A0A382SWJ8</accession>
<evidence type="ECO:0000259" key="1">
    <source>
        <dbReference type="PROSITE" id="PS50853"/>
    </source>
</evidence>
<dbReference type="SUPFAM" id="SSF49265">
    <property type="entry name" value="Fibronectin type III"/>
    <property type="match status" value="1"/>
</dbReference>
<dbReference type="InterPro" id="IPR003961">
    <property type="entry name" value="FN3_dom"/>
</dbReference>
<evidence type="ECO:0000313" key="2">
    <source>
        <dbReference type="EMBL" id="SVD13607.1"/>
    </source>
</evidence>
<dbReference type="SMART" id="SM00060">
    <property type="entry name" value="FN3"/>
    <property type="match status" value="2"/>
</dbReference>
<sequence length="227" mass="25334">HVLISNSKNLEFTDPTLEEGKSYSYKVSGVSTKGEGPFSTETNRLLTAPLTPSFNSILNMSSKGIWFKWDKVDTATHYVIYYLDSKTGSYSKIGTTTSPWTHFSIWTLNPDTAYFFKVTAVNSGGESELSNSISGRTLPPPPTGVKAKTFNNIASIIEWNLLKDATSYNIYRAQSSSGPYEIIEQKWGWTIYADTNLEKGTVYYYKISAVFRNTVEGEISTFATARN</sequence>
<reference evidence="2" key="1">
    <citation type="submission" date="2018-05" db="EMBL/GenBank/DDBJ databases">
        <authorList>
            <person name="Lanie J.A."/>
            <person name="Ng W.-L."/>
            <person name="Kazmierczak K.M."/>
            <person name="Andrzejewski T.M."/>
            <person name="Davidsen T.M."/>
            <person name="Wayne K.J."/>
            <person name="Tettelin H."/>
            <person name="Glass J.I."/>
            <person name="Rusch D."/>
            <person name="Podicherti R."/>
            <person name="Tsui H.-C.T."/>
            <person name="Winkler M.E."/>
        </authorList>
    </citation>
    <scope>NUCLEOTIDE SEQUENCE</scope>
</reference>
<dbReference type="Gene3D" id="2.60.40.10">
    <property type="entry name" value="Immunoglobulins"/>
    <property type="match status" value="2"/>
</dbReference>
<dbReference type="PANTHER" id="PTHR47135:SF1">
    <property type="entry name" value="FIBRONECTIN TYPE III DOMAIN-CONTAINING PROTEIN 7"/>
    <property type="match status" value="1"/>
</dbReference>
<dbReference type="AlphaFoldDB" id="A0A382SWJ8"/>
<protein>
    <recommendedName>
        <fullName evidence="1">Fibronectin type-III domain-containing protein</fullName>
    </recommendedName>
</protein>